<feature type="transmembrane region" description="Helical" evidence="1">
    <location>
        <begin position="211"/>
        <end position="232"/>
    </location>
</feature>
<evidence type="ECO:0000313" key="4">
    <source>
        <dbReference type="Proteomes" id="UP000448292"/>
    </source>
</evidence>
<organism evidence="3 4">
    <name type="scientific">Oceanidesulfovibrio indonesiensis</name>
    <dbReference type="NCBI Taxonomy" id="54767"/>
    <lineage>
        <taxon>Bacteria</taxon>
        <taxon>Pseudomonadati</taxon>
        <taxon>Thermodesulfobacteriota</taxon>
        <taxon>Desulfovibrionia</taxon>
        <taxon>Desulfovibrionales</taxon>
        <taxon>Desulfovibrionaceae</taxon>
        <taxon>Oceanidesulfovibrio</taxon>
    </lineage>
</organism>
<keyword evidence="1" id="KW-0812">Transmembrane</keyword>
<feature type="transmembrane region" description="Helical" evidence="1">
    <location>
        <begin position="120"/>
        <end position="140"/>
    </location>
</feature>
<proteinExistence type="predicted"/>
<feature type="transmembrane region" description="Helical" evidence="1">
    <location>
        <begin position="244"/>
        <end position="269"/>
    </location>
</feature>
<dbReference type="AlphaFoldDB" id="A0A7M3MJQ4"/>
<evidence type="ECO:0000313" key="3">
    <source>
        <dbReference type="EMBL" id="TVM20053.1"/>
    </source>
</evidence>
<sequence length="302" mass="32790">MGLLRDAVRVAWDLYKVMIPIIILVKILAELDLLRYLAWPLSPVMELVGLPAETGLVWATAMVVNLYSAMAVYATLGTTLSVAQITVLATMMLVAHNLLLETRISQQCGVSAKSQLAIRIGCAVLLGFILHLSFSGLGMFQQPSRMLWDPPAEAPTLLAWAWGQAKGLASLFFIIFGLMALVRLLKAIRITDLFNFLLRPFLKLMGIGREAATITVIGLTLGIAYGGGLIIHESRTGAVDKKDLFSAMSLMGLSHALIEDTLLMALLGAHMVGTFWARLLFSLVAVALLTRLLSRSMAPRSA</sequence>
<feature type="transmembrane region" description="Helical" evidence="1">
    <location>
        <begin position="55"/>
        <end position="76"/>
    </location>
</feature>
<comment type="caution">
    <text evidence="3">The sequence shown here is derived from an EMBL/GenBank/DDBJ whole genome shotgun (WGS) entry which is preliminary data.</text>
</comment>
<feature type="transmembrane region" description="Helical" evidence="1">
    <location>
        <begin position="275"/>
        <end position="293"/>
    </location>
</feature>
<gene>
    <name evidence="3" type="ORF">DPQ33_01215</name>
</gene>
<accession>A0A7M3MJQ4</accession>
<keyword evidence="1" id="KW-0472">Membrane</keyword>
<feature type="transmembrane region" description="Helical" evidence="1">
    <location>
        <begin position="82"/>
        <end position="100"/>
    </location>
</feature>
<dbReference type="EMBL" id="QMIE01000001">
    <property type="protein sequence ID" value="TVM20053.1"/>
    <property type="molecule type" value="Genomic_DNA"/>
</dbReference>
<protein>
    <recommendedName>
        <fullName evidence="2">Nucleoside transporter/FeoB GTPase Gate domain-containing protein</fullName>
    </recommendedName>
</protein>
<keyword evidence="4" id="KW-1185">Reference proteome</keyword>
<keyword evidence="1" id="KW-1133">Transmembrane helix</keyword>
<evidence type="ECO:0000259" key="2">
    <source>
        <dbReference type="Pfam" id="PF07670"/>
    </source>
</evidence>
<dbReference type="Pfam" id="PF07670">
    <property type="entry name" value="Gate"/>
    <property type="match status" value="1"/>
</dbReference>
<reference evidence="3 4" key="1">
    <citation type="submission" date="2018-06" db="EMBL/GenBank/DDBJ databases">
        <title>Complete genome of Desulfovibrio indonesiensis P37SLT.</title>
        <authorList>
            <person name="Crispim J.S."/>
            <person name="Vidigal P.M.P."/>
            <person name="Silva L.C.F."/>
            <person name="Laguardia C.N."/>
            <person name="Araujo L.C."/>
            <person name="Dias R.S."/>
            <person name="Sousa M.P."/>
            <person name="Paula S.O."/>
            <person name="Silva C."/>
        </authorList>
    </citation>
    <scope>NUCLEOTIDE SEQUENCE [LARGE SCALE GENOMIC DNA]</scope>
    <source>
        <strain evidence="3 4">P37SLT</strain>
    </source>
</reference>
<feature type="transmembrane region" description="Helical" evidence="1">
    <location>
        <begin position="160"/>
        <end position="181"/>
    </location>
</feature>
<evidence type="ECO:0000256" key="1">
    <source>
        <dbReference type="SAM" id="Phobius"/>
    </source>
</evidence>
<dbReference type="InterPro" id="IPR011642">
    <property type="entry name" value="Gate_dom"/>
</dbReference>
<feature type="domain" description="Nucleoside transporter/FeoB GTPase Gate" evidence="2">
    <location>
        <begin position="13"/>
        <end position="98"/>
    </location>
</feature>
<name>A0A7M3MJQ4_9BACT</name>
<dbReference type="OrthoDB" id="9797308at2"/>
<feature type="transmembrane region" description="Helical" evidence="1">
    <location>
        <begin position="14"/>
        <end position="34"/>
    </location>
</feature>
<dbReference type="Proteomes" id="UP000448292">
    <property type="component" value="Unassembled WGS sequence"/>
</dbReference>